<keyword evidence="7" id="KW-0653">Protein transport</keyword>
<feature type="region of interest" description="Disordered" evidence="10">
    <location>
        <begin position="1"/>
        <end position="20"/>
    </location>
</feature>
<evidence type="ECO:0000313" key="12">
    <source>
        <dbReference type="Proteomes" id="UP001521785"/>
    </source>
</evidence>
<keyword evidence="7" id="KW-0906">Nuclear pore complex</keyword>
<dbReference type="InterPro" id="IPR001372">
    <property type="entry name" value="Dynein_light_chain_typ-1/2"/>
</dbReference>
<keyword evidence="9" id="KW-0206">Cytoskeleton</keyword>
<keyword evidence="7" id="KW-0539">Nucleus</keyword>
<evidence type="ECO:0000256" key="4">
    <source>
        <dbReference type="ARBA" id="ARBA00022490"/>
    </source>
</evidence>
<keyword evidence="4" id="KW-0963">Cytoplasm</keyword>
<keyword evidence="5" id="KW-0493">Microtubule</keyword>
<reference evidence="11 12" key="1">
    <citation type="submission" date="2024-02" db="EMBL/GenBank/DDBJ databases">
        <title>De novo assembly and annotation of 12 fungi associated with fruit tree decline syndrome in Ontario, Canada.</title>
        <authorList>
            <person name="Sulman M."/>
            <person name="Ellouze W."/>
            <person name="Ilyukhin E."/>
        </authorList>
    </citation>
    <scope>NUCLEOTIDE SEQUENCE [LARGE SCALE GENOMIC DNA]</scope>
    <source>
        <strain evidence="11 12">M42-189</strain>
    </source>
</reference>
<dbReference type="PANTHER" id="PTHR11886">
    <property type="entry name" value="DYNEIN LIGHT CHAIN"/>
    <property type="match status" value="1"/>
</dbReference>
<evidence type="ECO:0000256" key="8">
    <source>
        <dbReference type="ARBA" id="ARBA00023175"/>
    </source>
</evidence>
<evidence type="ECO:0000256" key="9">
    <source>
        <dbReference type="ARBA" id="ARBA00023212"/>
    </source>
</evidence>
<gene>
    <name evidence="11" type="primary">DYN2</name>
    <name evidence="11" type="ORF">SLS60_000409</name>
</gene>
<evidence type="ECO:0000313" key="11">
    <source>
        <dbReference type="EMBL" id="KAL1612185.1"/>
    </source>
</evidence>
<evidence type="ECO:0000256" key="1">
    <source>
        <dbReference type="ARBA" id="ARBA00004245"/>
    </source>
</evidence>
<dbReference type="InterPro" id="IPR019763">
    <property type="entry name" value="Dynein_light_1/2_CS"/>
</dbReference>
<dbReference type="Gene3D" id="3.30.740.10">
    <property type="entry name" value="Protein Inhibitor Of Neuronal Nitric Oxide Synthase"/>
    <property type="match status" value="1"/>
</dbReference>
<keyword evidence="12" id="KW-1185">Reference proteome</keyword>
<dbReference type="PROSITE" id="PS01239">
    <property type="entry name" value="DYNEIN_LIGHT_1"/>
    <property type="match status" value="1"/>
</dbReference>
<dbReference type="Pfam" id="PF01221">
    <property type="entry name" value="Dynein_light"/>
    <property type="match status" value="1"/>
</dbReference>
<keyword evidence="8" id="KW-0505">Motor protein</keyword>
<dbReference type="Proteomes" id="UP001521785">
    <property type="component" value="Unassembled WGS sequence"/>
</dbReference>
<dbReference type="SUPFAM" id="SSF54648">
    <property type="entry name" value="DLC"/>
    <property type="match status" value="1"/>
</dbReference>
<keyword evidence="6" id="KW-0243">Dynein</keyword>
<feature type="compositionally biased region" description="Gly residues" evidence="10">
    <location>
        <begin position="207"/>
        <end position="219"/>
    </location>
</feature>
<comment type="subcellular location">
    <subcellularLocation>
        <location evidence="1">Cytoplasm</location>
        <location evidence="1">Cytoskeleton</location>
    </subcellularLocation>
    <subcellularLocation>
        <location evidence="2">Nucleus</location>
        <location evidence="2">Nuclear pore complex</location>
    </subcellularLocation>
</comment>
<keyword evidence="7" id="KW-0811">Translocation</keyword>
<organism evidence="11 12">
    <name type="scientific">Paraconiothyrium brasiliense</name>
    <dbReference type="NCBI Taxonomy" id="300254"/>
    <lineage>
        <taxon>Eukaryota</taxon>
        <taxon>Fungi</taxon>
        <taxon>Dikarya</taxon>
        <taxon>Ascomycota</taxon>
        <taxon>Pezizomycotina</taxon>
        <taxon>Dothideomycetes</taxon>
        <taxon>Pleosporomycetidae</taxon>
        <taxon>Pleosporales</taxon>
        <taxon>Massarineae</taxon>
        <taxon>Didymosphaeriaceae</taxon>
        <taxon>Paraconiothyrium</taxon>
    </lineage>
</organism>
<evidence type="ECO:0000256" key="5">
    <source>
        <dbReference type="ARBA" id="ARBA00022701"/>
    </source>
</evidence>
<dbReference type="InterPro" id="IPR037177">
    <property type="entry name" value="DLC_sf"/>
</dbReference>
<keyword evidence="7" id="KW-0509">mRNA transport</keyword>
<name>A0ABR3S671_9PLEO</name>
<dbReference type="EMBL" id="JAKJXO020000001">
    <property type="protein sequence ID" value="KAL1612185.1"/>
    <property type="molecule type" value="Genomic_DNA"/>
</dbReference>
<dbReference type="PANTHER" id="PTHR11886:SF35">
    <property type="entry name" value="DYNEIN LIGHT CHAIN"/>
    <property type="match status" value="1"/>
</dbReference>
<evidence type="ECO:0000256" key="10">
    <source>
        <dbReference type="SAM" id="MobiDB-lite"/>
    </source>
</evidence>
<feature type="region of interest" description="Disordered" evidence="10">
    <location>
        <begin position="193"/>
        <end position="232"/>
    </location>
</feature>
<keyword evidence="7" id="KW-0813">Transport</keyword>
<dbReference type="CDD" id="cd21452">
    <property type="entry name" value="DLC-like_DYNLL1_DYNLL2"/>
    <property type="match status" value="1"/>
</dbReference>
<proteinExistence type="inferred from homology"/>
<comment type="similarity">
    <text evidence="3">Belongs to the dynein light chain family.</text>
</comment>
<evidence type="ECO:0000256" key="6">
    <source>
        <dbReference type="ARBA" id="ARBA00023017"/>
    </source>
</evidence>
<dbReference type="SMART" id="SM01375">
    <property type="entry name" value="Dynein_light"/>
    <property type="match status" value="1"/>
</dbReference>
<accession>A0ABR3S671</accession>
<comment type="caution">
    <text evidence="11">The sequence shown here is derived from an EMBL/GenBank/DDBJ whole genome shotgun (WGS) entry which is preliminary data.</text>
</comment>
<sequence length="232" mass="26345">MASEKDLPIKQEAQIKSADMSEEMQQEAIEVAQTAMDQFSIEKDIAQYIKKEFDSRKGATWHCIVGRNFGSFVTHETKHFIYFYLGHCAILLFKTHTFPKTQNISAQPEIRSRQASASYIYPFTSQLKGAENLTFQCQNCGNFSARPMKRWEWFTFCFVPVIPFSLKPYKELGCHICNFWQDIKYRPDVQAQIGGGGVPPQNQQGFQMGGHEQGTGKPGHGPPPAGVPHQYQ</sequence>
<evidence type="ECO:0000256" key="7">
    <source>
        <dbReference type="ARBA" id="ARBA00023132"/>
    </source>
</evidence>
<evidence type="ECO:0000256" key="2">
    <source>
        <dbReference type="ARBA" id="ARBA00004567"/>
    </source>
</evidence>
<evidence type="ECO:0000256" key="3">
    <source>
        <dbReference type="ARBA" id="ARBA00010156"/>
    </source>
</evidence>
<protein>
    <submittedName>
        <fullName evidence="11">Dynein light chain</fullName>
    </submittedName>
</protein>